<dbReference type="EMBL" id="QQNB01000001">
    <property type="protein sequence ID" value="RDE07469.1"/>
    <property type="molecule type" value="Genomic_DNA"/>
</dbReference>
<proteinExistence type="predicted"/>
<name>A0A369W090_9SPHN</name>
<evidence type="ECO:0000313" key="2">
    <source>
        <dbReference type="Proteomes" id="UP000253918"/>
    </source>
</evidence>
<dbReference type="OrthoDB" id="7847585at2"/>
<sequence>MTDYMVEGLAKKRAEIAGEIERTHERLRALALDLEHVDATLRIVAPNMAVETIKPKVFRPPADWSKRGEMTRVVLSILRTARQPMTTREIAERMVVERGLVADTATLNSMGRRVACALRRQRELGRARSTEGAAGFWQLWEIVR</sequence>
<reference evidence="1 2" key="1">
    <citation type="submission" date="2018-07" db="EMBL/GenBank/DDBJ databases">
        <title>a novel species of Sphingomonas isolated from the rhizosphere soil of Araceae plant.</title>
        <authorList>
            <person name="Zhiyong W."/>
            <person name="Qinglan Z."/>
            <person name="Zhiwei F."/>
            <person name="Ding X."/>
            <person name="Gejiao W."/>
            <person name="Shixue Z."/>
        </authorList>
    </citation>
    <scope>NUCLEOTIDE SEQUENCE [LARGE SCALE GENOMIC DNA]</scope>
    <source>
        <strain evidence="1 2">WZY 27</strain>
    </source>
</reference>
<organism evidence="1 2">
    <name type="scientific">Sphingomonas aracearum</name>
    <dbReference type="NCBI Taxonomy" id="2283317"/>
    <lineage>
        <taxon>Bacteria</taxon>
        <taxon>Pseudomonadati</taxon>
        <taxon>Pseudomonadota</taxon>
        <taxon>Alphaproteobacteria</taxon>
        <taxon>Sphingomonadales</taxon>
        <taxon>Sphingomonadaceae</taxon>
        <taxon>Sphingomonas</taxon>
    </lineage>
</organism>
<accession>A0A369W090</accession>
<keyword evidence="2" id="KW-1185">Reference proteome</keyword>
<dbReference type="AlphaFoldDB" id="A0A369W090"/>
<comment type="caution">
    <text evidence="1">The sequence shown here is derived from an EMBL/GenBank/DDBJ whole genome shotgun (WGS) entry which is preliminary data.</text>
</comment>
<dbReference type="Proteomes" id="UP000253918">
    <property type="component" value="Unassembled WGS sequence"/>
</dbReference>
<dbReference type="RefSeq" id="WP_114687049.1">
    <property type="nucleotide sequence ID" value="NZ_QQNB01000001.1"/>
</dbReference>
<protein>
    <recommendedName>
        <fullName evidence="3">HTH HARE-type domain-containing protein</fullName>
    </recommendedName>
</protein>
<evidence type="ECO:0008006" key="3">
    <source>
        <dbReference type="Google" id="ProtNLM"/>
    </source>
</evidence>
<evidence type="ECO:0000313" key="1">
    <source>
        <dbReference type="EMBL" id="RDE07469.1"/>
    </source>
</evidence>
<gene>
    <name evidence="1" type="ORF">DVW87_03760</name>
</gene>